<feature type="domain" description="N-acetyltransferase" evidence="3">
    <location>
        <begin position="105"/>
        <end position="258"/>
    </location>
</feature>
<dbReference type="InParanoid" id="A0A4R6QUM0"/>
<keyword evidence="1 4" id="KW-0808">Transferase</keyword>
<dbReference type="Proteomes" id="UP000295361">
    <property type="component" value="Unassembled WGS sequence"/>
</dbReference>
<accession>A0A4R6QUM0</accession>
<dbReference type="AlphaFoldDB" id="A0A4R6QUM0"/>
<dbReference type="RefSeq" id="WP_133699244.1">
    <property type="nucleotide sequence ID" value="NZ_SNXS01000001.1"/>
</dbReference>
<dbReference type="InterPro" id="IPR050832">
    <property type="entry name" value="Bact_Acetyltransf"/>
</dbReference>
<dbReference type="Pfam" id="PF00583">
    <property type="entry name" value="Acetyltransf_1"/>
    <property type="match status" value="1"/>
</dbReference>
<proteinExistence type="predicted"/>
<protein>
    <submittedName>
        <fullName evidence="4">RimJ/RimL family protein N-acetyltransferase</fullName>
    </submittedName>
</protein>
<dbReference type="OrthoDB" id="9789605at2"/>
<reference evidence="4 5" key="1">
    <citation type="submission" date="2019-03" db="EMBL/GenBank/DDBJ databases">
        <title>Genomic Encyclopedia of Type Strains, Phase IV (KMG-IV): sequencing the most valuable type-strain genomes for metagenomic binning, comparative biology and taxonomic classification.</title>
        <authorList>
            <person name="Goeker M."/>
        </authorList>
    </citation>
    <scope>NUCLEOTIDE SEQUENCE [LARGE SCALE GENOMIC DNA]</scope>
    <source>
        <strain evidence="4 5">DSM 16998</strain>
    </source>
</reference>
<dbReference type="PANTHER" id="PTHR43877">
    <property type="entry name" value="AMINOALKYLPHOSPHONATE N-ACETYLTRANSFERASE-RELATED-RELATED"/>
    <property type="match status" value="1"/>
</dbReference>
<comment type="caution">
    <text evidence="4">The sequence shown here is derived from an EMBL/GenBank/DDBJ whole genome shotgun (WGS) entry which is preliminary data.</text>
</comment>
<evidence type="ECO:0000259" key="3">
    <source>
        <dbReference type="PROSITE" id="PS51186"/>
    </source>
</evidence>
<dbReference type="GO" id="GO:0016747">
    <property type="term" value="F:acyltransferase activity, transferring groups other than amino-acyl groups"/>
    <property type="evidence" value="ECO:0007669"/>
    <property type="project" value="InterPro"/>
</dbReference>
<keyword evidence="2" id="KW-0012">Acyltransferase</keyword>
<evidence type="ECO:0000256" key="1">
    <source>
        <dbReference type="ARBA" id="ARBA00022679"/>
    </source>
</evidence>
<dbReference type="FunCoup" id="A0A4R6QUM0">
    <property type="interactions" value="35"/>
</dbReference>
<evidence type="ECO:0000313" key="5">
    <source>
        <dbReference type="Proteomes" id="UP000295361"/>
    </source>
</evidence>
<dbReference type="CDD" id="cd04301">
    <property type="entry name" value="NAT_SF"/>
    <property type="match status" value="1"/>
</dbReference>
<dbReference type="EMBL" id="SNXS01000001">
    <property type="protein sequence ID" value="TDP74632.1"/>
    <property type="molecule type" value="Genomic_DNA"/>
</dbReference>
<dbReference type="Gene3D" id="3.40.630.30">
    <property type="match status" value="1"/>
</dbReference>
<sequence length="258" mass="29523">MNYRLSTEALQLCWSEAPWDEVVCGFPVFQITDMRLHAGTPSADFEAFEVQRDHRGVGLVSCRLAHEHMRESMFLESRGFRFIEMVYRPEIELARLADLPVEQPLLVRAATAQDLPELCEIAGSSFRNERFRMDPRLAPEISDQRYRNWVSSSLNHPRQRLRVVCDGDLRIAFFVIELLDDGTCYWHLNAVAPAAQGRGYGRRAWLAMLAEATAMGAQRVQSSIVARNVRVINLYAGLGFRFSEPTMTFHWVRTDAAQ</sequence>
<dbReference type="SUPFAM" id="SSF55729">
    <property type="entry name" value="Acyl-CoA N-acyltransferases (Nat)"/>
    <property type="match status" value="1"/>
</dbReference>
<evidence type="ECO:0000313" key="4">
    <source>
        <dbReference type="EMBL" id="TDP74632.1"/>
    </source>
</evidence>
<dbReference type="PANTHER" id="PTHR43877:SF2">
    <property type="entry name" value="AMINOALKYLPHOSPHONATE N-ACETYLTRANSFERASE-RELATED"/>
    <property type="match status" value="1"/>
</dbReference>
<dbReference type="InterPro" id="IPR016181">
    <property type="entry name" value="Acyl_CoA_acyltransferase"/>
</dbReference>
<dbReference type="PROSITE" id="PS51186">
    <property type="entry name" value="GNAT"/>
    <property type="match status" value="1"/>
</dbReference>
<organism evidence="4 5">
    <name type="scientific">Roseateles toxinivorans</name>
    <dbReference type="NCBI Taxonomy" id="270368"/>
    <lineage>
        <taxon>Bacteria</taxon>
        <taxon>Pseudomonadati</taxon>
        <taxon>Pseudomonadota</taxon>
        <taxon>Betaproteobacteria</taxon>
        <taxon>Burkholderiales</taxon>
        <taxon>Sphaerotilaceae</taxon>
        <taxon>Roseateles</taxon>
    </lineage>
</organism>
<evidence type="ECO:0000256" key="2">
    <source>
        <dbReference type="ARBA" id="ARBA00023315"/>
    </source>
</evidence>
<keyword evidence="5" id="KW-1185">Reference proteome</keyword>
<dbReference type="InterPro" id="IPR000182">
    <property type="entry name" value="GNAT_dom"/>
</dbReference>
<gene>
    <name evidence="4" type="ORF">DES47_101695</name>
</gene>
<name>A0A4R6QUM0_9BURK</name>